<evidence type="ECO:0008006" key="4">
    <source>
        <dbReference type="Google" id="ProtNLM"/>
    </source>
</evidence>
<keyword evidence="1" id="KW-0812">Transmembrane</keyword>
<feature type="transmembrane region" description="Helical" evidence="1">
    <location>
        <begin position="78"/>
        <end position="98"/>
    </location>
</feature>
<dbReference type="EMBL" id="JBCFQL010000005">
    <property type="protein sequence ID" value="MFA9190902.1"/>
    <property type="molecule type" value="Genomic_DNA"/>
</dbReference>
<dbReference type="Proteomes" id="UP001574169">
    <property type="component" value="Unassembled WGS sequence"/>
</dbReference>
<protein>
    <recommendedName>
        <fullName evidence="4">DUF1640 domain-containing protein</fullName>
    </recommendedName>
</protein>
<accession>A0ABV4T9W7</accession>
<sequence length="100" mass="11752">MSTTEIKLYDIFRKDLKLSDEKAKIFAEIVQETVINEVRHQQTEFKSQNKEDLLKLEMQLASKIEQLNVKTETTKVDLIKWFVGLFFALALMIIGLYIKK</sequence>
<name>A0ABV4T9W7_9FLAO</name>
<keyword evidence="1" id="KW-0472">Membrane</keyword>
<gene>
    <name evidence="2" type="ORF">AAGV28_05900</name>
</gene>
<keyword evidence="1" id="KW-1133">Transmembrane helix</keyword>
<reference evidence="2 3" key="1">
    <citation type="submission" date="2024-04" db="EMBL/GenBank/DDBJ databases">
        <title>New Clade of Flavobacterium.</title>
        <authorList>
            <person name="Matos L."/>
            <person name="Proenca D.N."/>
            <person name="Fransisco R.M."/>
            <person name="Chung A.P."/>
            <person name="Maccario L."/>
            <person name="Sorensen S.J."/>
            <person name="Morais P.V."/>
        </authorList>
    </citation>
    <scope>NUCLEOTIDE SEQUENCE [LARGE SCALE GENOMIC DNA]</scope>
    <source>
        <strain evidence="2 3">FZUC8N2.13</strain>
    </source>
</reference>
<evidence type="ECO:0000256" key="1">
    <source>
        <dbReference type="SAM" id="Phobius"/>
    </source>
</evidence>
<proteinExistence type="predicted"/>
<evidence type="ECO:0000313" key="3">
    <source>
        <dbReference type="Proteomes" id="UP001574169"/>
    </source>
</evidence>
<keyword evidence="3" id="KW-1185">Reference proteome</keyword>
<dbReference type="RefSeq" id="WP_373405903.1">
    <property type="nucleotide sequence ID" value="NZ_JBCFQL010000005.1"/>
</dbReference>
<evidence type="ECO:0000313" key="2">
    <source>
        <dbReference type="EMBL" id="MFA9190902.1"/>
    </source>
</evidence>
<comment type="caution">
    <text evidence="2">The sequence shown here is derived from an EMBL/GenBank/DDBJ whole genome shotgun (WGS) entry which is preliminary data.</text>
</comment>
<organism evidence="2 3">
    <name type="scientific">Flavobacterium zubiriense</name>
    <dbReference type="NCBI Taxonomy" id="3138075"/>
    <lineage>
        <taxon>Bacteria</taxon>
        <taxon>Pseudomonadati</taxon>
        <taxon>Bacteroidota</taxon>
        <taxon>Flavobacteriia</taxon>
        <taxon>Flavobacteriales</taxon>
        <taxon>Flavobacteriaceae</taxon>
        <taxon>Flavobacterium</taxon>
    </lineage>
</organism>